<feature type="region of interest" description="Disordered" evidence="5">
    <location>
        <begin position="317"/>
        <end position="342"/>
    </location>
</feature>
<comment type="subcellular location">
    <subcellularLocation>
        <location evidence="1">Membrane</location>
        <topology evidence="1">Single-pass membrane protein</topology>
    </subcellularLocation>
</comment>
<dbReference type="InterPro" id="IPR012879">
    <property type="entry name" value="CCDC47"/>
</dbReference>
<feature type="signal peptide" evidence="7">
    <location>
        <begin position="1"/>
        <end position="17"/>
    </location>
</feature>
<dbReference type="RefSeq" id="XP_001015212.2">
    <property type="nucleotide sequence ID" value="XM_001015212.2"/>
</dbReference>
<evidence type="ECO:0000256" key="6">
    <source>
        <dbReference type="SAM" id="Phobius"/>
    </source>
</evidence>
<evidence type="ECO:0000256" key="5">
    <source>
        <dbReference type="SAM" id="MobiDB-lite"/>
    </source>
</evidence>
<evidence type="ECO:0000256" key="1">
    <source>
        <dbReference type="ARBA" id="ARBA00004167"/>
    </source>
</evidence>
<dbReference type="GeneID" id="7844234"/>
<dbReference type="OrthoDB" id="10039147at2759"/>
<dbReference type="GO" id="GO:0005509">
    <property type="term" value="F:calcium ion binding"/>
    <property type="evidence" value="ECO:0007669"/>
    <property type="project" value="InterPro"/>
</dbReference>
<dbReference type="PANTHER" id="PTHR12883">
    <property type="entry name" value="ADIPOCYTE-SPECIFIC PROTEIN 4-RELATED"/>
    <property type="match status" value="1"/>
</dbReference>
<dbReference type="eggNOG" id="KOG2357">
    <property type="taxonomic scope" value="Eukaryota"/>
</dbReference>
<dbReference type="STRING" id="312017.I7M155"/>
<keyword evidence="3 6" id="KW-1133">Transmembrane helix</keyword>
<evidence type="ECO:0000256" key="2">
    <source>
        <dbReference type="ARBA" id="ARBA00022692"/>
    </source>
</evidence>
<dbReference type="GO" id="GO:0032469">
    <property type="term" value="P:endoplasmic reticulum calcium ion homeostasis"/>
    <property type="evidence" value="ECO:0007669"/>
    <property type="project" value="InterPro"/>
</dbReference>
<sequence length="377" mass="44324">MKKSLFLIAILLVSAFAQDDQSQGQNEEIVANQTEGDQSTFVERFIASLTMDNLNRLSQKYFYESLAIYGMLLFIIFYQTGKKQNIIMLNDWYDACKNVFESNFSHVGVGKSGDKSLFYQETPAAFKFYASGRETIQFCLVNFEFRKRQDIITNWFFNLIWPEKDRITIDMPLYDQKEPICAAVLRKKDLKTARENYLDLKGLVQKIDTDILDDNHLVLLAGDNYIANTLFDDSTLKLLEQNQKYISLIHITDCQVFSRANSHMRVILNLPTNKKEYPIFEQLMAAMIKIADKLHSVKLPSQSRADAQKEREIYEQIRTKDQREKQQEELRNEKEKKLREERDRISKLGKEELQKYEEKQAQKEKKKLLSKRVQKIM</sequence>
<name>I7M155_TETTS</name>
<evidence type="ECO:0000313" key="9">
    <source>
        <dbReference type="Proteomes" id="UP000009168"/>
    </source>
</evidence>
<dbReference type="GO" id="GO:0016020">
    <property type="term" value="C:membrane"/>
    <property type="evidence" value="ECO:0007669"/>
    <property type="project" value="UniProtKB-SubCell"/>
</dbReference>
<dbReference type="AlphaFoldDB" id="I7M155"/>
<reference evidence="9" key="1">
    <citation type="journal article" date="2006" name="PLoS Biol.">
        <title>Macronuclear genome sequence of the ciliate Tetrahymena thermophila, a model eukaryote.</title>
        <authorList>
            <person name="Eisen J.A."/>
            <person name="Coyne R.S."/>
            <person name="Wu M."/>
            <person name="Wu D."/>
            <person name="Thiagarajan M."/>
            <person name="Wortman J.R."/>
            <person name="Badger J.H."/>
            <person name="Ren Q."/>
            <person name="Amedeo P."/>
            <person name="Jones K.M."/>
            <person name="Tallon L.J."/>
            <person name="Delcher A.L."/>
            <person name="Salzberg S.L."/>
            <person name="Silva J.C."/>
            <person name="Haas B.J."/>
            <person name="Majoros W.H."/>
            <person name="Farzad M."/>
            <person name="Carlton J.M."/>
            <person name="Smith R.K. Jr."/>
            <person name="Garg J."/>
            <person name="Pearlman R.E."/>
            <person name="Karrer K.M."/>
            <person name="Sun L."/>
            <person name="Manning G."/>
            <person name="Elde N.C."/>
            <person name="Turkewitz A.P."/>
            <person name="Asai D.J."/>
            <person name="Wilkes D.E."/>
            <person name="Wang Y."/>
            <person name="Cai H."/>
            <person name="Collins K."/>
            <person name="Stewart B.A."/>
            <person name="Lee S.R."/>
            <person name="Wilamowska K."/>
            <person name="Weinberg Z."/>
            <person name="Ruzzo W.L."/>
            <person name="Wloga D."/>
            <person name="Gaertig J."/>
            <person name="Frankel J."/>
            <person name="Tsao C.-C."/>
            <person name="Gorovsky M.A."/>
            <person name="Keeling P.J."/>
            <person name="Waller R.F."/>
            <person name="Patron N.J."/>
            <person name="Cherry J.M."/>
            <person name="Stover N.A."/>
            <person name="Krieger C.J."/>
            <person name="del Toro C."/>
            <person name="Ryder H.F."/>
            <person name="Williamson S.C."/>
            <person name="Barbeau R.A."/>
            <person name="Hamilton E.P."/>
            <person name="Orias E."/>
        </authorList>
    </citation>
    <scope>NUCLEOTIDE SEQUENCE [LARGE SCALE GENOMIC DNA]</scope>
    <source>
        <strain evidence="9">SB210</strain>
    </source>
</reference>
<dbReference type="InParanoid" id="I7M155"/>
<dbReference type="KEGG" id="tet:TTHERM_00509080"/>
<gene>
    <name evidence="8" type="ORF">TTHERM_00509080</name>
</gene>
<organism evidence="8 9">
    <name type="scientific">Tetrahymena thermophila (strain SB210)</name>
    <dbReference type="NCBI Taxonomy" id="312017"/>
    <lineage>
        <taxon>Eukaryota</taxon>
        <taxon>Sar</taxon>
        <taxon>Alveolata</taxon>
        <taxon>Ciliophora</taxon>
        <taxon>Intramacronucleata</taxon>
        <taxon>Oligohymenophorea</taxon>
        <taxon>Hymenostomatida</taxon>
        <taxon>Tetrahymenina</taxon>
        <taxon>Tetrahymenidae</taxon>
        <taxon>Tetrahymena</taxon>
    </lineage>
</organism>
<dbReference type="GO" id="GO:0005783">
    <property type="term" value="C:endoplasmic reticulum"/>
    <property type="evidence" value="ECO:0007669"/>
    <property type="project" value="InterPro"/>
</dbReference>
<dbReference type="EMBL" id="GG662708">
    <property type="protein sequence ID" value="EAR94967.2"/>
    <property type="molecule type" value="Genomic_DNA"/>
</dbReference>
<feature type="chain" id="PRO_5003712172" evidence="7">
    <location>
        <begin position="18"/>
        <end position="377"/>
    </location>
</feature>
<evidence type="ECO:0000256" key="7">
    <source>
        <dbReference type="SAM" id="SignalP"/>
    </source>
</evidence>
<dbReference type="PANTHER" id="PTHR12883:SF0">
    <property type="entry name" value="PAT COMPLEX SUBUNIT CCDC47"/>
    <property type="match status" value="1"/>
</dbReference>
<keyword evidence="4 6" id="KW-0472">Membrane</keyword>
<dbReference type="Pfam" id="PF07946">
    <property type="entry name" value="CCDC47"/>
    <property type="match status" value="1"/>
</dbReference>
<accession>I7M155</accession>
<protein>
    <submittedName>
        <fullName evidence="8">Transmembrane protein, putative</fullName>
    </submittedName>
</protein>
<proteinExistence type="predicted"/>
<evidence type="ECO:0000313" key="8">
    <source>
        <dbReference type="EMBL" id="EAR94967.2"/>
    </source>
</evidence>
<keyword evidence="9" id="KW-1185">Reference proteome</keyword>
<evidence type="ECO:0000256" key="4">
    <source>
        <dbReference type="ARBA" id="ARBA00023136"/>
    </source>
</evidence>
<keyword evidence="2 6" id="KW-0812">Transmembrane</keyword>
<dbReference type="Proteomes" id="UP000009168">
    <property type="component" value="Unassembled WGS sequence"/>
</dbReference>
<feature type="transmembrane region" description="Helical" evidence="6">
    <location>
        <begin position="61"/>
        <end position="78"/>
    </location>
</feature>
<evidence type="ECO:0000256" key="3">
    <source>
        <dbReference type="ARBA" id="ARBA00022989"/>
    </source>
</evidence>
<keyword evidence="7" id="KW-0732">Signal</keyword>